<sequence>MHRLAELPADVLKMLEDVVGPVLDVEMVSAGYNSEIAARLYLGNGGSVFVKGLQQDHPRVWTQQREADINPFTRGLAPTLCWQLRRGGWDLLAFEDLGGRHADYSPGSPDLELVLQAMWSLAAATPPPNVELKTMPQRMSSYVTDSADLRFFEGRTLLHTDWKPDNVLIVNGQARLVDWAWASSGAAWIDPALWVIWLIASGHSAAEAESVAALHPSWDLTPAHHIDAFARAQQRLWESIARADQPDEWTNQVHAATRTWVERRM</sequence>
<gene>
    <name evidence="1" type="ORF">GCM10010121_084110</name>
</gene>
<name>A0A917P463_9ACTN</name>
<evidence type="ECO:0008006" key="3">
    <source>
        <dbReference type="Google" id="ProtNLM"/>
    </source>
</evidence>
<dbReference type="RefSeq" id="WP_229841465.1">
    <property type="nucleotide sequence ID" value="NZ_BMQA01000065.1"/>
</dbReference>
<dbReference type="AlphaFoldDB" id="A0A917P463"/>
<reference evidence="1" key="2">
    <citation type="submission" date="2020-09" db="EMBL/GenBank/DDBJ databases">
        <authorList>
            <person name="Sun Q."/>
            <person name="Ohkuma M."/>
        </authorList>
    </citation>
    <scope>NUCLEOTIDE SEQUENCE</scope>
    <source>
        <strain evidence="1">JCM 3086</strain>
    </source>
</reference>
<evidence type="ECO:0000313" key="1">
    <source>
        <dbReference type="EMBL" id="GGJ60641.1"/>
    </source>
</evidence>
<dbReference type="Proteomes" id="UP000657574">
    <property type="component" value="Unassembled WGS sequence"/>
</dbReference>
<organism evidence="1 2">
    <name type="scientific">Streptomyces brasiliensis</name>
    <dbReference type="NCBI Taxonomy" id="1954"/>
    <lineage>
        <taxon>Bacteria</taxon>
        <taxon>Bacillati</taxon>
        <taxon>Actinomycetota</taxon>
        <taxon>Actinomycetes</taxon>
        <taxon>Kitasatosporales</taxon>
        <taxon>Streptomycetaceae</taxon>
        <taxon>Streptomyces</taxon>
    </lineage>
</organism>
<comment type="caution">
    <text evidence="1">The sequence shown here is derived from an EMBL/GenBank/DDBJ whole genome shotgun (WGS) entry which is preliminary data.</text>
</comment>
<proteinExistence type="predicted"/>
<reference evidence="1" key="1">
    <citation type="journal article" date="2014" name="Int. J. Syst. Evol. Microbiol.">
        <title>Complete genome sequence of Corynebacterium casei LMG S-19264T (=DSM 44701T), isolated from a smear-ripened cheese.</title>
        <authorList>
            <consortium name="US DOE Joint Genome Institute (JGI-PGF)"/>
            <person name="Walter F."/>
            <person name="Albersmeier A."/>
            <person name="Kalinowski J."/>
            <person name="Ruckert C."/>
        </authorList>
    </citation>
    <scope>NUCLEOTIDE SEQUENCE</scope>
    <source>
        <strain evidence="1">JCM 3086</strain>
    </source>
</reference>
<keyword evidence="2" id="KW-1185">Reference proteome</keyword>
<dbReference type="InterPro" id="IPR011009">
    <property type="entry name" value="Kinase-like_dom_sf"/>
</dbReference>
<evidence type="ECO:0000313" key="2">
    <source>
        <dbReference type="Proteomes" id="UP000657574"/>
    </source>
</evidence>
<accession>A0A917P463</accession>
<dbReference type="SUPFAM" id="SSF56112">
    <property type="entry name" value="Protein kinase-like (PK-like)"/>
    <property type="match status" value="1"/>
</dbReference>
<protein>
    <recommendedName>
        <fullName evidence="3">Aminoglycoside phosphotransferase</fullName>
    </recommendedName>
</protein>
<dbReference type="EMBL" id="BMQA01000065">
    <property type="protein sequence ID" value="GGJ60641.1"/>
    <property type="molecule type" value="Genomic_DNA"/>
</dbReference>